<evidence type="ECO:0000313" key="3">
    <source>
        <dbReference type="Proteomes" id="UP000017842"/>
    </source>
</evidence>
<dbReference type="InterPro" id="IPR036465">
    <property type="entry name" value="vWFA_dom_sf"/>
</dbReference>
<dbReference type="Proteomes" id="UP000017842">
    <property type="component" value="Unassembled WGS sequence"/>
</dbReference>
<name>V5BWR0_9GAMM</name>
<dbReference type="eggNOG" id="COG1721">
    <property type="taxonomic scope" value="Bacteria"/>
</dbReference>
<reference evidence="2 3" key="1">
    <citation type="journal article" date="2013" name="Genome Announc.">
        <title>Draft Genome Sequence of the Methanotrophic Gammaproteobacterium Methyloglobulus morosus DSM 22980 Strain KoM1.</title>
        <authorList>
            <person name="Poehlein A."/>
            <person name="Deutzmann J.S."/>
            <person name="Daniel R."/>
            <person name="Simeonova D.D."/>
        </authorList>
    </citation>
    <scope>NUCLEOTIDE SEQUENCE [LARGE SCALE GENOMIC DNA]</scope>
    <source>
        <strain evidence="2 3">KoM1</strain>
    </source>
</reference>
<protein>
    <recommendedName>
        <fullName evidence="1">DUF58 domain-containing protein</fullName>
    </recommendedName>
</protein>
<dbReference type="PANTHER" id="PTHR33608:SF12">
    <property type="entry name" value="DUF58 DOMAIN-CONTAINING PROTEIN"/>
    <property type="match status" value="1"/>
</dbReference>
<dbReference type="STRING" id="1116472.MGMO_61c00050"/>
<dbReference type="AlphaFoldDB" id="V5BWR0"/>
<comment type="caution">
    <text evidence="2">The sequence shown here is derived from an EMBL/GenBank/DDBJ whole genome shotgun (WGS) entry which is preliminary data.</text>
</comment>
<accession>V5BWR0</accession>
<dbReference type="SUPFAM" id="SSF53300">
    <property type="entry name" value="vWA-like"/>
    <property type="match status" value="1"/>
</dbReference>
<dbReference type="EMBL" id="AYLO01000059">
    <property type="protein sequence ID" value="ESS72294.1"/>
    <property type="molecule type" value="Genomic_DNA"/>
</dbReference>
<dbReference type="OrthoDB" id="9812729at2"/>
<keyword evidence="3" id="KW-1185">Reference proteome</keyword>
<dbReference type="InterPro" id="IPR002881">
    <property type="entry name" value="DUF58"/>
</dbReference>
<feature type="domain" description="DUF58" evidence="1">
    <location>
        <begin position="65"/>
        <end position="266"/>
    </location>
</feature>
<organism evidence="2 3">
    <name type="scientific">Methyloglobulus morosus KoM1</name>
    <dbReference type="NCBI Taxonomy" id="1116472"/>
    <lineage>
        <taxon>Bacteria</taxon>
        <taxon>Pseudomonadati</taxon>
        <taxon>Pseudomonadota</taxon>
        <taxon>Gammaproteobacteria</taxon>
        <taxon>Methylococcales</taxon>
        <taxon>Methylococcaceae</taxon>
        <taxon>Methyloglobulus</taxon>
    </lineage>
</organism>
<dbReference type="PATRIC" id="fig|1116472.3.peg.1882"/>
<evidence type="ECO:0000259" key="1">
    <source>
        <dbReference type="Pfam" id="PF01882"/>
    </source>
</evidence>
<gene>
    <name evidence="2" type="ORF">MGMO_61c00050</name>
</gene>
<dbReference type="RefSeq" id="WP_023494645.1">
    <property type="nucleotide sequence ID" value="NZ_AYLO01000059.1"/>
</dbReference>
<sequence>MLFANKTEAVENRIAVNDLVSVSLKTLIDLAKPASSLNLHRLTIRAQQSGGYLSAFKGRGMEFDETRLYQPGDDIRSIDWRVTARTGKTHTKLFREEREKPVFISVDNRPTMQFATRGVFKSVQAKKLAALLAWVANQQGDRIGGQVFSQSSCKELKPQNGKHSVLHFLNALVIADNPAESTDITLPQALFRLSQHARPGSLVYIISDFRGMNHQVENYLLKLSEHCDVVLIFVYDPLEKGLPAQGRYRFTDEAREVVIDTSDKQRITNYQLRFEERLQKLKRIALRRGLALIQCNTQDDPVQRLRHPLEVR</sequence>
<dbReference type="Pfam" id="PF01882">
    <property type="entry name" value="DUF58"/>
    <property type="match status" value="1"/>
</dbReference>
<dbReference type="PANTHER" id="PTHR33608">
    <property type="entry name" value="BLL2464 PROTEIN"/>
    <property type="match status" value="1"/>
</dbReference>
<proteinExistence type="predicted"/>
<evidence type="ECO:0000313" key="2">
    <source>
        <dbReference type="EMBL" id="ESS72294.1"/>
    </source>
</evidence>